<dbReference type="Pfam" id="PF13840">
    <property type="entry name" value="ACT_7"/>
    <property type="match status" value="1"/>
</dbReference>
<feature type="domain" description="CASTOR ACT" evidence="2">
    <location>
        <begin position="69"/>
        <end position="126"/>
    </location>
</feature>
<evidence type="ECO:0000313" key="3">
    <source>
        <dbReference type="EMBL" id="MBD3931001.1"/>
    </source>
</evidence>
<reference evidence="3" key="1">
    <citation type="submission" date="2020-09" db="EMBL/GenBank/DDBJ databases">
        <title>Secondary metabolite and genome analysis of marine Streptomyces chumphonensis KK1-2T.</title>
        <authorList>
            <person name="Phongsopitanun W."/>
            <person name="Kanchanasin P."/>
            <person name="Pittayakhajonwut P."/>
            <person name="Suwanborirux K."/>
            <person name="Tanasupawat S."/>
        </authorList>
    </citation>
    <scope>NUCLEOTIDE SEQUENCE</scope>
    <source>
        <strain evidence="3">KK1-2</strain>
    </source>
</reference>
<dbReference type="Gene3D" id="3.30.2130.10">
    <property type="entry name" value="VC0802-like"/>
    <property type="match status" value="1"/>
</dbReference>
<dbReference type="PANTHER" id="PTHR39199">
    <property type="entry name" value="BLR5128 PROTEIN"/>
    <property type="match status" value="1"/>
</dbReference>
<evidence type="ECO:0000313" key="4">
    <source>
        <dbReference type="Proteomes" id="UP000632289"/>
    </source>
</evidence>
<dbReference type="SUPFAM" id="SSF55021">
    <property type="entry name" value="ACT-like"/>
    <property type="match status" value="2"/>
</dbReference>
<proteinExistence type="predicted"/>
<comment type="caution">
    <text evidence="3">The sequence shown here is derived from an EMBL/GenBank/DDBJ whole genome shotgun (WGS) entry which is preliminary data.</text>
</comment>
<dbReference type="Pfam" id="PF10000">
    <property type="entry name" value="ACT_3"/>
    <property type="match status" value="1"/>
</dbReference>
<dbReference type="InterPro" id="IPR027795">
    <property type="entry name" value="CASTOR_ACT_dom"/>
</dbReference>
<dbReference type="RefSeq" id="WP_191208322.1">
    <property type="nucleotide sequence ID" value="NZ_BAABKL010000023.1"/>
</dbReference>
<dbReference type="AlphaFoldDB" id="A0A927EWM1"/>
<organism evidence="3 4">
    <name type="scientific">Streptomyces chumphonensis</name>
    <dbReference type="NCBI Taxonomy" id="1214925"/>
    <lineage>
        <taxon>Bacteria</taxon>
        <taxon>Bacillati</taxon>
        <taxon>Actinomycetota</taxon>
        <taxon>Actinomycetes</taxon>
        <taxon>Kitasatosporales</taxon>
        <taxon>Streptomycetaceae</taxon>
        <taxon>Streptomyces</taxon>
    </lineage>
</organism>
<sequence length="132" mass="13874">MSGERDLSKLLSDMRPDLRHGAYVFTTVVGPAPDGVRPVASVTEDEGSTLVITKEEADAAGLPYDYVAGWITLRVHSALAAVGLTAAVSTALAEAGISCNVVAGYHHDHLFVPYDRSSVAVAVLEDLAGRPR</sequence>
<feature type="domain" description="DUF2241" evidence="1">
    <location>
        <begin position="2"/>
        <end position="68"/>
    </location>
</feature>
<accession>A0A927EWM1</accession>
<dbReference type="InterPro" id="IPR045865">
    <property type="entry name" value="ACT-like_dom_sf"/>
</dbReference>
<name>A0A927EWM1_9ACTN</name>
<gene>
    <name evidence="3" type="ORF">IF129_05420</name>
</gene>
<dbReference type="Proteomes" id="UP000632289">
    <property type="component" value="Unassembled WGS sequence"/>
</dbReference>
<dbReference type="PANTHER" id="PTHR39199:SF1">
    <property type="entry name" value="BLR5128 PROTEIN"/>
    <property type="match status" value="1"/>
</dbReference>
<evidence type="ECO:0000259" key="2">
    <source>
        <dbReference type="Pfam" id="PF13840"/>
    </source>
</evidence>
<dbReference type="InterPro" id="IPR018717">
    <property type="entry name" value="DUF2241"/>
</dbReference>
<evidence type="ECO:0000259" key="1">
    <source>
        <dbReference type="Pfam" id="PF10000"/>
    </source>
</evidence>
<keyword evidence="4" id="KW-1185">Reference proteome</keyword>
<dbReference type="EMBL" id="JACXYU010000002">
    <property type="protein sequence ID" value="MBD3931001.1"/>
    <property type="molecule type" value="Genomic_DNA"/>
</dbReference>
<protein>
    <submittedName>
        <fullName evidence="3">ACT domain-containing protein</fullName>
    </submittedName>
</protein>